<dbReference type="EMBL" id="JYDI01002772">
    <property type="protein sequence ID" value="KRY24825.1"/>
    <property type="molecule type" value="Genomic_DNA"/>
</dbReference>
<organism evidence="1 2">
    <name type="scientific">Trichinella britovi</name>
    <name type="common">Parasitic roundworm</name>
    <dbReference type="NCBI Taxonomy" id="45882"/>
    <lineage>
        <taxon>Eukaryota</taxon>
        <taxon>Metazoa</taxon>
        <taxon>Ecdysozoa</taxon>
        <taxon>Nematoda</taxon>
        <taxon>Enoplea</taxon>
        <taxon>Dorylaimia</taxon>
        <taxon>Trichinellida</taxon>
        <taxon>Trichinellidae</taxon>
        <taxon>Trichinella</taxon>
    </lineage>
</organism>
<sequence>MYGDGLAISSHRMQYAQILVCPLSRRFRDEDHGSLSEETCLLLSIGANHPASCGSVFNPAVSTVQNTQPALEPSE</sequence>
<dbReference type="Proteomes" id="UP000054653">
    <property type="component" value="Unassembled WGS sequence"/>
</dbReference>
<dbReference type="AlphaFoldDB" id="A0A0V1AK67"/>
<keyword evidence="2" id="KW-1185">Reference proteome</keyword>
<evidence type="ECO:0000313" key="1">
    <source>
        <dbReference type="EMBL" id="KRY24825.1"/>
    </source>
</evidence>
<gene>
    <name evidence="1" type="ORF">T03_9027</name>
</gene>
<name>A0A0V1AK67_TRIBR</name>
<evidence type="ECO:0000313" key="2">
    <source>
        <dbReference type="Proteomes" id="UP000054653"/>
    </source>
</evidence>
<comment type="caution">
    <text evidence="1">The sequence shown here is derived from an EMBL/GenBank/DDBJ whole genome shotgun (WGS) entry which is preliminary data.</text>
</comment>
<accession>A0A0V1AK67</accession>
<reference evidence="1 2" key="1">
    <citation type="submission" date="2015-01" db="EMBL/GenBank/DDBJ databases">
        <title>Evolution of Trichinella species and genotypes.</title>
        <authorList>
            <person name="Korhonen P.K."/>
            <person name="Edoardo P."/>
            <person name="Giuseppe L.R."/>
            <person name="Gasser R.B."/>
        </authorList>
    </citation>
    <scope>NUCLEOTIDE SEQUENCE [LARGE SCALE GENOMIC DNA]</scope>
    <source>
        <strain evidence="1">ISS120</strain>
    </source>
</reference>
<proteinExistence type="predicted"/>
<protein>
    <submittedName>
        <fullName evidence="1">Uncharacterized protein</fullName>
    </submittedName>
</protein>